<name>A0A1E7R5A7_9GAMM</name>
<evidence type="ECO:0000256" key="7">
    <source>
        <dbReference type="ARBA" id="ARBA00023136"/>
    </source>
</evidence>
<feature type="transmembrane region" description="Helical" evidence="8">
    <location>
        <begin position="198"/>
        <end position="222"/>
    </location>
</feature>
<comment type="similarity">
    <text evidence="2 8">Belongs to the 4-toluene sulfonate uptake permease (TSUP) (TC 2.A.102) family.</text>
</comment>
<keyword evidence="6 8" id="KW-1133">Transmembrane helix</keyword>
<evidence type="ECO:0000256" key="5">
    <source>
        <dbReference type="ARBA" id="ARBA00022692"/>
    </source>
</evidence>
<feature type="transmembrane region" description="Helical" evidence="8">
    <location>
        <begin position="37"/>
        <end position="59"/>
    </location>
</feature>
<evidence type="ECO:0000256" key="2">
    <source>
        <dbReference type="ARBA" id="ARBA00009142"/>
    </source>
</evidence>
<dbReference type="InterPro" id="IPR002781">
    <property type="entry name" value="TM_pro_TauE-like"/>
</dbReference>
<comment type="caution">
    <text evidence="9">The sequence shown here is derived from an EMBL/GenBank/DDBJ whole genome shotgun (WGS) entry which is preliminary data.</text>
</comment>
<gene>
    <name evidence="9" type="ORF">BJI46_03605</name>
</gene>
<keyword evidence="5 8" id="KW-0812">Transmembrane</keyword>
<keyword evidence="3" id="KW-0813">Transport</keyword>
<dbReference type="AlphaFoldDB" id="A0A1E7R5A7"/>
<evidence type="ECO:0000256" key="4">
    <source>
        <dbReference type="ARBA" id="ARBA00022475"/>
    </source>
</evidence>
<sequence length="264" mass="28629">MMITLGFFAFCGGLIDAAVGGGGLIQLPALLHTFSQYPLATVFGTHKLAVLAGNVSVIFQYLNKVRIIWKLMLPIMVSAFIFAFAGANSVAYLPKEGMNYLVFFLLIVMAIYTFIKKDLGTTHTRLQCGFKEILLGILLGGLIGFYDGFFGPGSGSFLIFLFIRVFGFDFLNASASAKIVNLGTFSAALLFFVPSGHVLWSVGMIVALCNIAGSLTGSFLALRYGSGFIRIFFLLLLVFLIGRMGMSICRDCSADICSLLQFEC</sequence>
<evidence type="ECO:0000256" key="8">
    <source>
        <dbReference type="RuleBase" id="RU363041"/>
    </source>
</evidence>
<comment type="subcellular location">
    <subcellularLocation>
        <location evidence="1 8">Cell membrane</location>
        <topology evidence="1 8">Multi-pass membrane protein</topology>
    </subcellularLocation>
</comment>
<proteinExistence type="inferred from homology"/>
<evidence type="ECO:0000313" key="9">
    <source>
        <dbReference type="EMBL" id="OEY94496.1"/>
    </source>
</evidence>
<dbReference type="Pfam" id="PF01925">
    <property type="entry name" value="TauE"/>
    <property type="match status" value="1"/>
</dbReference>
<dbReference type="PANTHER" id="PTHR30269">
    <property type="entry name" value="TRANSMEMBRANE PROTEIN YFCA"/>
    <property type="match status" value="1"/>
</dbReference>
<keyword evidence="10" id="KW-1185">Reference proteome</keyword>
<evidence type="ECO:0000256" key="6">
    <source>
        <dbReference type="ARBA" id="ARBA00022989"/>
    </source>
</evidence>
<protein>
    <recommendedName>
        <fullName evidence="8">Probable membrane transporter protein</fullName>
    </recommendedName>
</protein>
<dbReference type="RefSeq" id="WP_070070302.1">
    <property type="nucleotide sequence ID" value="NZ_MKKK01000034.1"/>
</dbReference>
<dbReference type="PANTHER" id="PTHR30269:SF0">
    <property type="entry name" value="MEMBRANE TRANSPORTER PROTEIN YFCA-RELATED"/>
    <property type="match status" value="1"/>
</dbReference>
<dbReference type="InterPro" id="IPR052017">
    <property type="entry name" value="TSUP"/>
</dbReference>
<accession>A0A1E7R5A7</accession>
<reference evidence="9 10" key="1">
    <citation type="submission" date="2016-09" db="EMBL/GenBank/DDBJ databases">
        <authorList>
            <person name="Capua I."/>
            <person name="De Benedictis P."/>
            <person name="Joannis T."/>
            <person name="Lombin L.H."/>
            <person name="Cattoli G."/>
        </authorList>
    </citation>
    <scope>NUCLEOTIDE SEQUENCE [LARGE SCALE GENOMIC DNA]</scope>
    <source>
        <strain evidence="9 10">ANC 4671</strain>
    </source>
</reference>
<dbReference type="GO" id="GO:0005886">
    <property type="term" value="C:plasma membrane"/>
    <property type="evidence" value="ECO:0007669"/>
    <property type="project" value="UniProtKB-SubCell"/>
</dbReference>
<dbReference type="EMBL" id="MKKK01000034">
    <property type="protein sequence ID" value="OEY94496.1"/>
    <property type="molecule type" value="Genomic_DNA"/>
</dbReference>
<keyword evidence="7 8" id="KW-0472">Membrane</keyword>
<feature type="transmembrane region" description="Helical" evidence="8">
    <location>
        <begin position="135"/>
        <end position="163"/>
    </location>
</feature>
<dbReference type="Proteomes" id="UP000185895">
    <property type="component" value="Unassembled WGS sequence"/>
</dbReference>
<feature type="transmembrane region" description="Helical" evidence="8">
    <location>
        <begin position="97"/>
        <end position="115"/>
    </location>
</feature>
<feature type="transmembrane region" description="Helical" evidence="8">
    <location>
        <begin position="228"/>
        <end position="246"/>
    </location>
</feature>
<keyword evidence="4 8" id="KW-1003">Cell membrane</keyword>
<feature type="transmembrane region" description="Helical" evidence="8">
    <location>
        <begin position="71"/>
        <end position="91"/>
    </location>
</feature>
<evidence type="ECO:0000256" key="1">
    <source>
        <dbReference type="ARBA" id="ARBA00004651"/>
    </source>
</evidence>
<evidence type="ECO:0000256" key="3">
    <source>
        <dbReference type="ARBA" id="ARBA00022448"/>
    </source>
</evidence>
<dbReference type="OrthoDB" id="554695at2"/>
<evidence type="ECO:0000313" key="10">
    <source>
        <dbReference type="Proteomes" id="UP000185895"/>
    </source>
</evidence>
<organism evidence="9 10">
    <name type="scientific">Acinetobacter qingfengensis</name>
    <dbReference type="NCBI Taxonomy" id="1262585"/>
    <lineage>
        <taxon>Bacteria</taxon>
        <taxon>Pseudomonadati</taxon>
        <taxon>Pseudomonadota</taxon>
        <taxon>Gammaproteobacteria</taxon>
        <taxon>Moraxellales</taxon>
        <taxon>Moraxellaceae</taxon>
        <taxon>Acinetobacter</taxon>
    </lineage>
</organism>